<evidence type="ECO:0000313" key="2">
    <source>
        <dbReference type="Proteomes" id="UP000595140"/>
    </source>
</evidence>
<dbReference type="EMBL" id="OOIL02000934">
    <property type="protein sequence ID" value="VFQ70717.1"/>
    <property type="molecule type" value="Genomic_DNA"/>
</dbReference>
<proteinExistence type="predicted"/>
<name>A0A484L321_9ASTE</name>
<gene>
    <name evidence="1" type="ORF">CCAM_LOCUS12493</name>
</gene>
<keyword evidence="2" id="KW-1185">Reference proteome</keyword>
<organism evidence="1 2">
    <name type="scientific">Cuscuta campestris</name>
    <dbReference type="NCBI Taxonomy" id="132261"/>
    <lineage>
        <taxon>Eukaryota</taxon>
        <taxon>Viridiplantae</taxon>
        <taxon>Streptophyta</taxon>
        <taxon>Embryophyta</taxon>
        <taxon>Tracheophyta</taxon>
        <taxon>Spermatophyta</taxon>
        <taxon>Magnoliopsida</taxon>
        <taxon>eudicotyledons</taxon>
        <taxon>Gunneridae</taxon>
        <taxon>Pentapetalae</taxon>
        <taxon>asterids</taxon>
        <taxon>lamiids</taxon>
        <taxon>Solanales</taxon>
        <taxon>Convolvulaceae</taxon>
        <taxon>Cuscuteae</taxon>
        <taxon>Cuscuta</taxon>
        <taxon>Cuscuta subgen. Grammica</taxon>
        <taxon>Cuscuta sect. Cleistogrammica</taxon>
    </lineage>
</organism>
<protein>
    <submittedName>
        <fullName evidence="1">Uncharacterized protein</fullName>
    </submittedName>
</protein>
<dbReference type="Proteomes" id="UP000595140">
    <property type="component" value="Unassembled WGS sequence"/>
</dbReference>
<sequence length="66" mass="7269">MGLFQNMSGKTLRATRETVKSMKKVTLVQFEDSKYPAFISCSKADEGLMVEFLTGEQAAESQTTTA</sequence>
<evidence type="ECO:0000313" key="1">
    <source>
        <dbReference type="EMBL" id="VFQ70717.1"/>
    </source>
</evidence>
<reference evidence="1 2" key="1">
    <citation type="submission" date="2018-04" db="EMBL/GenBank/DDBJ databases">
        <authorList>
            <person name="Vogel A."/>
        </authorList>
    </citation>
    <scope>NUCLEOTIDE SEQUENCE [LARGE SCALE GENOMIC DNA]</scope>
</reference>
<dbReference type="AlphaFoldDB" id="A0A484L321"/>
<accession>A0A484L321</accession>